<protein>
    <recommendedName>
        <fullName evidence="2">Dipeptidylpeptidase IV N-terminal domain-containing protein</fullName>
    </recommendedName>
</protein>
<sequence length="431" mass="48493">MNKKKSLIGAITIVALMLISSISYLLLSDRDSYKYYTGLGSGLAVSDDDQRIAFSYFNNGSSAIFTARQDGSDVKRISNPNEVYHTNPKFSPDSSRILYLSRNKDRVQSLYTAHVDGTNPKKLSDGAQHVSEAVFSDDNETIFFSSTPAEELHKSEGESQEGYDLFSVKIDGTSMQQLTDRDFNTMESLVYAAEKKKIIFKDFEDLNAFDLEDQRVYAADFNGKLPNDIFYLTLSPEKNAVAFTTIAEESKDTSLFEYDLFFKDLQTGDTERLTNMNSSVVSPVFFNQKNEILFLEYFNWPKEPEKYKLRTVSLETQKVKEVKLEMPELETSNFAVKAVDYTVNSWTVGMLYTVLLMLVTVYVFPGKVFLPSIISLSIGMLTIAASFVVAAMYDPWAGIGVGMLATGILVCTIIVFLFALALKFFRKGVRK</sequence>
<feature type="transmembrane region" description="Helical" evidence="1">
    <location>
        <begin position="346"/>
        <end position="364"/>
    </location>
</feature>
<reference evidence="3 4" key="1">
    <citation type="submission" date="2023-09" db="EMBL/GenBank/DDBJ databases">
        <title>Microbial mechanism of fulvic acid promoting antimony reduction mineralization in rice fields.</title>
        <authorList>
            <person name="Chen G."/>
            <person name="Lan J."/>
        </authorList>
    </citation>
    <scope>NUCLEOTIDE SEQUENCE [LARGE SCALE GENOMIC DNA]</scope>
    <source>
        <strain evidence="3 4">PS1</strain>
    </source>
</reference>
<dbReference type="EMBL" id="CP134494">
    <property type="protein sequence ID" value="WNF24743.1"/>
    <property type="molecule type" value="Genomic_DNA"/>
</dbReference>
<keyword evidence="1" id="KW-1133">Transmembrane helix</keyword>
<feature type="transmembrane region" description="Helical" evidence="1">
    <location>
        <begin position="399"/>
        <end position="422"/>
    </location>
</feature>
<dbReference type="InterPro" id="IPR002469">
    <property type="entry name" value="Peptidase_S9B_N"/>
</dbReference>
<accession>A0ABY9VMF7</accession>
<feature type="transmembrane region" description="Helical" evidence="1">
    <location>
        <begin position="7"/>
        <end position="27"/>
    </location>
</feature>
<keyword evidence="1" id="KW-0472">Membrane</keyword>
<gene>
    <name evidence="3" type="ORF">RH061_09750</name>
</gene>
<dbReference type="InterPro" id="IPR011042">
    <property type="entry name" value="6-blade_b-propeller_TolB-like"/>
</dbReference>
<keyword evidence="4" id="KW-1185">Reference proteome</keyword>
<feature type="transmembrane region" description="Helical" evidence="1">
    <location>
        <begin position="373"/>
        <end position="393"/>
    </location>
</feature>
<dbReference type="Gene3D" id="2.120.10.30">
    <property type="entry name" value="TolB, C-terminal domain"/>
    <property type="match status" value="1"/>
</dbReference>
<dbReference type="Pfam" id="PF00930">
    <property type="entry name" value="DPPIV_N"/>
    <property type="match status" value="1"/>
</dbReference>
<dbReference type="SUPFAM" id="SSF69304">
    <property type="entry name" value="Tricorn protease N-terminal domain"/>
    <property type="match status" value="1"/>
</dbReference>
<dbReference type="PANTHER" id="PTHR36842:SF1">
    <property type="entry name" value="PROTEIN TOLB"/>
    <property type="match status" value="1"/>
</dbReference>
<proteinExistence type="predicted"/>
<evidence type="ECO:0000313" key="3">
    <source>
        <dbReference type="EMBL" id="WNF24743.1"/>
    </source>
</evidence>
<evidence type="ECO:0000256" key="1">
    <source>
        <dbReference type="SAM" id="Phobius"/>
    </source>
</evidence>
<evidence type="ECO:0000313" key="4">
    <source>
        <dbReference type="Proteomes" id="UP001303324"/>
    </source>
</evidence>
<keyword evidence="1" id="KW-0812">Transmembrane</keyword>
<dbReference type="PANTHER" id="PTHR36842">
    <property type="entry name" value="PROTEIN TOLB HOMOLOG"/>
    <property type="match status" value="1"/>
</dbReference>
<evidence type="ECO:0000259" key="2">
    <source>
        <dbReference type="Pfam" id="PF00930"/>
    </source>
</evidence>
<feature type="domain" description="Dipeptidylpeptidase IV N-terminal" evidence="2">
    <location>
        <begin position="85"/>
        <end position="193"/>
    </location>
</feature>
<dbReference type="Proteomes" id="UP001303324">
    <property type="component" value="Chromosome"/>
</dbReference>
<name>A0ABY9VMF7_9BACI</name>
<organism evidence="3 4">
    <name type="scientific">Mesobacillus jeotgali</name>
    <dbReference type="NCBI Taxonomy" id="129985"/>
    <lineage>
        <taxon>Bacteria</taxon>
        <taxon>Bacillati</taxon>
        <taxon>Bacillota</taxon>
        <taxon>Bacilli</taxon>
        <taxon>Bacillales</taxon>
        <taxon>Bacillaceae</taxon>
        <taxon>Mesobacillus</taxon>
    </lineage>
</organism>
<dbReference type="RefSeq" id="WP_311075692.1">
    <property type="nucleotide sequence ID" value="NZ_CP134494.1"/>
</dbReference>